<evidence type="ECO:0000313" key="2">
    <source>
        <dbReference type="EMBL" id="HIS75099.1"/>
    </source>
</evidence>
<reference evidence="2" key="2">
    <citation type="journal article" date="2021" name="PeerJ">
        <title>Extensive microbial diversity within the chicken gut microbiome revealed by metagenomics and culture.</title>
        <authorList>
            <person name="Gilroy R."/>
            <person name="Ravi A."/>
            <person name="Getino M."/>
            <person name="Pursley I."/>
            <person name="Horton D.L."/>
            <person name="Alikhan N.F."/>
            <person name="Baker D."/>
            <person name="Gharbi K."/>
            <person name="Hall N."/>
            <person name="Watson M."/>
            <person name="Adriaenssens E.M."/>
            <person name="Foster-Nyarko E."/>
            <person name="Jarju S."/>
            <person name="Secka A."/>
            <person name="Antonio M."/>
            <person name="Oren A."/>
            <person name="Chaudhuri R.R."/>
            <person name="La Ragione R."/>
            <person name="Hildebrand F."/>
            <person name="Pallen M.J."/>
        </authorList>
    </citation>
    <scope>NUCLEOTIDE SEQUENCE</scope>
    <source>
        <strain evidence="2">CHK152-2871</strain>
    </source>
</reference>
<evidence type="ECO:0000259" key="1">
    <source>
        <dbReference type="Pfam" id="PF04296"/>
    </source>
</evidence>
<dbReference type="PANTHER" id="PTHR34215:SF1">
    <property type="entry name" value="YLXR DOMAIN-CONTAINING PROTEIN"/>
    <property type="match status" value="1"/>
</dbReference>
<dbReference type="PANTHER" id="PTHR34215">
    <property type="entry name" value="BLL0784 PROTEIN"/>
    <property type="match status" value="1"/>
</dbReference>
<reference evidence="2" key="1">
    <citation type="submission" date="2020-10" db="EMBL/GenBank/DDBJ databases">
        <authorList>
            <person name="Gilroy R."/>
        </authorList>
    </citation>
    <scope>NUCLEOTIDE SEQUENCE</scope>
    <source>
        <strain evidence="2">CHK152-2871</strain>
    </source>
</reference>
<dbReference type="InterPro" id="IPR037465">
    <property type="entry name" value="YlxR"/>
</dbReference>
<feature type="domain" description="YlxR" evidence="1">
    <location>
        <begin position="4"/>
        <end position="77"/>
    </location>
</feature>
<gene>
    <name evidence="2" type="ORF">IAA86_08795</name>
</gene>
<comment type="caution">
    <text evidence="2">The sequence shown here is derived from an EMBL/GenBank/DDBJ whole genome shotgun (WGS) entry which is preliminary data.</text>
</comment>
<dbReference type="Pfam" id="PF04296">
    <property type="entry name" value="YlxR"/>
    <property type="match status" value="1"/>
</dbReference>
<accession>A0A9D1JY22</accession>
<dbReference type="InterPro" id="IPR007393">
    <property type="entry name" value="YlxR_dom"/>
</dbReference>
<proteinExistence type="predicted"/>
<dbReference type="Gene3D" id="3.30.1230.10">
    <property type="entry name" value="YlxR-like"/>
    <property type="match status" value="1"/>
</dbReference>
<organism evidence="2 3">
    <name type="scientific">Candidatus Galligastranaerophilus intestinavium</name>
    <dbReference type="NCBI Taxonomy" id="2840836"/>
    <lineage>
        <taxon>Bacteria</taxon>
        <taxon>Candidatus Galligastranaerophilus</taxon>
    </lineage>
</organism>
<dbReference type="EMBL" id="DVJQ01000074">
    <property type="protein sequence ID" value="HIS75099.1"/>
    <property type="molecule type" value="Genomic_DNA"/>
</dbReference>
<evidence type="ECO:0000313" key="3">
    <source>
        <dbReference type="Proteomes" id="UP000886865"/>
    </source>
</evidence>
<dbReference type="AlphaFoldDB" id="A0A9D1JY22"/>
<dbReference type="InterPro" id="IPR035931">
    <property type="entry name" value="YlxR-like_sf"/>
</dbReference>
<name>A0A9D1JY22_9BACT</name>
<dbReference type="Proteomes" id="UP000886865">
    <property type="component" value="Unassembled WGS sequence"/>
</dbReference>
<dbReference type="SUPFAM" id="SSF64376">
    <property type="entry name" value="YlxR-like"/>
    <property type="match status" value="1"/>
</dbReference>
<sequence>MKQRKCQSCKQTKNVDLMHKITKEFKSKKLYLNPNSKILGRSAYVCKAKECINKLLKKKILYKALKTDSLEQIEKELLSVAVES</sequence>
<protein>
    <submittedName>
        <fullName evidence="2">DUF448 domain-containing protein</fullName>
    </submittedName>
</protein>